<organism evidence="10 11">
    <name type="scientific">Limosa lapponica baueri</name>
    <dbReference type="NCBI Taxonomy" id="1758121"/>
    <lineage>
        <taxon>Eukaryota</taxon>
        <taxon>Metazoa</taxon>
        <taxon>Chordata</taxon>
        <taxon>Craniata</taxon>
        <taxon>Vertebrata</taxon>
        <taxon>Euteleostomi</taxon>
        <taxon>Archelosauria</taxon>
        <taxon>Archosauria</taxon>
        <taxon>Dinosauria</taxon>
        <taxon>Saurischia</taxon>
        <taxon>Theropoda</taxon>
        <taxon>Coelurosauria</taxon>
        <taxon>Aves</taxon>
        <taxon>Neognathae</taxon>
        <taxon>Neoaves</taxon>
        <taxon>Charadriiformes</taxon>
        <taxon>Scolopacidae</taxon>
        <taxon>Limosa</taxon>
    </lineage>
</organism>
<dbReference type="OrthoDB" id="444945at2759"/>
<dbReference type="Pfam" id="PF01926">
    <property type="entry name" value="MMR_HSR1"/>
    <property type="match status" value="1"/>
</dbReference>
<dbReference type="GO" id="GO:0015030">
    <property type="term" value="C:Cajal body"/>
    <property type="evidence" value="ECO:0007669"/>
    <property type="project" value="UniProtKB-SubCell"/>
</dbReference>
<protein>
    <recommendedName>
        <fullName evidence="6">Large subunit GTPase 1 homolog</fullName>
    </recommendedName>
</protein>
<evidence type="ECO:0000256" key="3">
    <source>
        <dbReference type="ARBA" id="ARBA00022741"/>
    </source>
</evidence>
<accession>A0A2I0T2L2</accession>
<comment type="function">
    <text evidence="8">Functions as a GTPase. May act by mediating the release of NMD3 from the 60S ribosomal subunit after export into the cytoplasm during the 60S ribosomal subunit maturation.</text>
</comment>
<evidence type="ECO:0000259" key="9">
    <source>
        <dbReference type="Pfam" id="PF01926"/>
    </source>
</evidence>
<evidence type="ECO:0000256" key="4">
    <source>
        <dbReference type="ARBA" id="ARBA00022801"/>
    </source>
</evidence>
<keyword evidence="3" id="KW-0547">Nucleotide-binding</keyword>
<dbReference type="GO" id="GO:0005829">
    <property type="term" value="C:cytosol"/>
    <property type="evidence" value="ECO:0007669"/>
    <property type="project" value="TreeGrafter"/>
</dbReference>
<dbReference type="GO" id="GO:0003924">
    <property type="term" value="F:GTPase activity"/>
    <property type="evidence" value="ECO:0007669"/>
    <property type="project" value="InterPro"/>
</dbReference>
<dbReference type="Proteomes" id="UP000233556">
    <property type="component" value="Unassembled WGS sequence"/>
</dbReference>
<comment type="subcellular location">
    <subcellularLocation>
        <location evidence="1">Nucleus</location>
        <location evidence="1">Cajal body</location>
    </subcellularLocation>
</comment>
<gene>
    <name evidence="10" type="ORF">llap_21657</name>
</gene>
<reference evidence="11" key="2">
    <citation type="submission" date="2017-12" db="EMBL/GenBank/DDBJ databases">
        <title>Genome sequence of the Bar-tailed Godwit (Limosa lapponica baueri).</title>
        <authorList>
            <person name="Lima N.C.B."/>
            <person name="Parody-Merino A.M."/>
            <person name="Battley P.F."/>
            <person name="Fidler A.E."/>
            <person name="Prosdocimi F."/>
        </authorList>
    </citation>
    <scope>NUCLEOTIDE SEQUENCE [LARGE SCALE GENOMIC DNA]</scope>
</reference>
<sequence length="116" mass="12883">MLETPFCLDAKIWTDGAAVQHVVQEQNRNIRNFSHLVQRNELLEIFKTMHNGPRVKDGEVNVGLVGYPNVGKSSTINTILGNKKVSVSATPGRTKHFQIGEPKILLPPSGHLIYEP</sequence>
<comment type="catalytic activity">
    <reaction evidence="7">
        <text>GTP + H2O = GDP + phosphate + H(+)</text>
        <dbReference type="Rhea" id="RHEA:19669"/>
        <dbReference type="ChEBI" id="CHEBI:15377"/>
        <dbReference type="ChEBI" id="CHEBI:15378"/>
        <dbReference type="ChEBI" id="CHEBI:37565"/>
        <dbReference type="ChEBI" id="CHEBI:43474"/>
        <dbReference type="ChEBI" id="CHEBI:58189"/>
    </reaction>
</comment>
<reference evidence="11" key="1">
    <citation type="submission" date="2017-11" db="EMBL/GenBank/DDBJ databases">
        <authorList>
            <person name="Lima N.C."/>
            <person name="Parody-Merino A.M."/>
            <person name="Battley P.F."/>
            <person name="Fidler A.E."/>
            <person name="Prosdocimi F."/>
        </authorList>
    </citation>
    <scope>NUCLEOTIDE SEQUENCE [LARGE SCALE GENOMIC DNA]</scope>
</reference>
<dbReference type="InterPro" id="IPR043358">
    <property type="entry name" value="GNL1-like"/>
</dbReference>
<feature type="domain" description="G" evidence="9">
    <location>
        <begin position="61"/>
        <end position="101"/>
    </location>
</feature>
<evidence type="ECO:0000256" key="5">
    <source>
        <dbReference type="ARBA" id="ARBA00023134"/>
    </source>
</evidence>
<name>A0A2I0T2L2_LIMLA</name>
<proteinExistence type="predicted"/>
<keyword evidence="5" id="KW-0342">GTP-binding</keyword>
<dbReference type="PANTHER" id="PTHR45709">
    <property type="entry name" value="LARGE SUBUNIT GTPASE 1 HOMOLOG-RELATED"/>
    <property type="match status" value="1"/>
</dbReference>
<dbReference type="AlphaFoldDB" id="A0A2I0T2L2"/>
<dbReference type="InterPro" id="IPR006073">
    <property type="entry name" value="GTP-bd"/>
</dbReference>
<dbReference type="EMBL" id="KZ522868">
    <property type="protein sequence ID" value="PKU28039.1"/>
    <property type="molecule type" value="Genomic_DNA"/>
</dbReference>
<keyword evidence="4" id="KW-0378">Hydrolase</keyword>
<evidence type="ECO:0000256" key="2">
    <source>
        <dbReference type="ARBA" id="ARBA00022490"/>
    </source>
</evidence>
<evidence type="ECO:0000256" key="7">
    <source>
        <dbReference type="ARBA" id="ARBA00048548"/>
    </source>
</evidence>
<evidence type="ECO:0000256" key="6">
    <source>
        <dbReference type="ARBA" id="ARBA00040145"/>
    </source>
</evidence>
<evidence type="ECO:0000256" key="1">
    <source>
        <dbReference type="ARBA" id="ARBA00004408"/>
    </source>
</evidence>
<dbReference type="SUPFAM" id="SSF52540">
    <property type="entry name" value="P-loop containing nucleoside triphosphate hydrolases"/>
    <property type="match status" value="1"/>
</dbReference>
<evidence type="ECO:0000256" key="8">
    <source>
        <dbReference type="ARBA" id="ARBA00093349"/>
    </source>
</evidence>
<dbReference type="PANTHER" id="PTHR45709:SF2">
    <property type="entry name" value="LARGE SUBUNIT GTPASE 1 HOMOLOG"/>
    <property type="match status" value="1"/>
</dbReference>
<dbReference type="GO" id="GO:0005525">
    <property type="term" value="F:GTP binding"/>
    <property type="evidence" value="ECO:0007669"/>
    <property type="project" value="UniProtKB-KW"/>
</dbReference>
<dbReference type="GO" id="GO:0000054">
    <property type="term" value="P:ribosomal subunit export from nucleus"/>
    <property type="evidence" value="ECO:0007669"/>
    <property type="project" value="TreeGrafter"/>
</dbReference>
<evidence type="ECO:0000313" key="10">
    <source>
        <dbReference type="EMBL" id="PKU28039.1"/>
    </source>
</evidence>
<evidence type="ECO:0000313" key="11">
    <source>
        <dbReference type="Proteomes" id="UP000233556"/>
    </source>
</evidence>
<keyword evidence="11" id="KW-1185">Reference proteome</keyword>
<keyword evidence="2" id="KW-0963">Cytoplasm</keyword>
<dbReference type="InterPro" id="IPR027417">
    <property type="entry name" value="P-loop_NTPase"/>
</dbReference>
<dbReference type="Gene3D" id="3.40.50.300">
    <property type="entry name" value="P-loop containing nucleotide triphosphate hydrolases"/>
    <property type="match status" value="1"/>
</dbReference>